<protein>
    <submittedName>
        <fullName evidence="2">Uncharacterized protein</fullName>
    </submittedName>
</protein>
<dbReference type="AlphaFoldDB" id="A0A7I7QM62"/>
<accession>A0A7I7QM62</accession>
<dbReference type="Proteomes" id="UP000467193">
    <property type="component" value="Chromosome"/>
</dbReference>
<keyword evidence="3" id="KW-1185">Reference proteome</keyword>
<evidence type="ECO:0000256" key="1">
    <source>
        <dbReference type="SAM" id="Phobius"/>
    </source>
</evidence>
<evidence type="ECO:0000313" key="3">
    <source>
        <dbReference type="Proteomes" id="UP000467193"/>
    </source>
</evidence>
<proteinExistence type="predicted"/>
<gene>
    <name evidence="2" type="ORF">MSEDJ_15090</name>
</gene>
<keyword evidence="1" id="KW-1133">Transmembrane helix</keyword>
<evidence type="ECO:0000313" key="2">
    <source>
        <dbReference type="EMBL" id="BBY27413.1"/>
    </source>
</evidence>
<feature type="transmembrane region" description="Helical" evidence="1">
    <location>
        <begin position="245"/>
        <end position="265"/>
    </location>
</feature>
<name>A0A7I7QM62_9MYCO</name>
<keyword evidence="1" id="KW-0472">Membrane</keyword>
<dbReference type="KEGG" id="msei:MSEDJ_15090"/>
<keyword evidence="1" id="KW-0812">Transmembrane</keyword>
<organism evidence="2 3">
    <name type="scientific">Mycolicibacterium sediminis</name>
    <dbReference type="NCBI Taxonomy" id="1286180"/>
    <lineage>
        <taxon>Bacteria</taxon>
        <taxon>Bacillati</taxon>
        <taxon>Actinomycetota</taxon>
        <taxon>Actinomycetes</taxon>
        <taxon>Mycobacteriales</taxon>
        <taxon>Mycobacteriaceae</taxon>
        <taxon>Mycolicibacterium</taxon>
    </lineage>
</organism>
<reference evidence="2 3" key="1">
    <citation type="journal article" date="2019" name="Emerg. Microbes Infect.">
        <title>Comprehensive subspecies identification of 175 nontuberculous mycobacteria species based on 7547 genomic profiles.</title>
        <authorList>
            <person name="Matsumoto Y."/>
            <person name="Kinjo T."/>
            <person name="Motooka D."/>
            <person name="Nabeya D."/>
            <person name="Jung N."/>
            <person name="Uechi K."/>
            <person name="Horii T."/>
            <person name="Iida T."/>
            <person name="Fujita J."/>
            <person name="Nakamura S."/>
        </authorList>
    </citation>
    <scope>NUCLEOTIDE SEQUENCE [LARGE SCALE GENOMIC DNA]</scope>
    <source>
        <strain evidence="2 3">JCM 17899</strain>
    </source>
</reference>
<sequence>MTVVRVVGPPLAGVDGVVTALRAALPAHVVVTRDGATAPDAVVTVVSAVAPLTRSDWEPLRRAAEDGGRVVGVVSKIDAHRGWREVLAADRLRVGGWSPRHRTIPWVGVAAAPDLGEPHLGDLVELLTDPRPVEPPRADAVEVRTALARTRLQLLRVVRDRCSTLRVVLREDAAAVPSGGVARFESDARGSVDAVLADLDAEITRAIAVAATDLGVDVPADAVAPDRQDPPAPPRTTSRRLEGRLMAVLGAGFGLGVALAIGRVLTGLAGGPPALGIGAGVAVGLALVAWMVRTRRLLHDRAVLDGWVVEAVAALRWHAESVVAERLLAAEVEWMRRRRAGP</sequence>
<dbReference type="RefSeq" id="WP_163796294.1">
    <property type="nucleotide sequence ID" value="NZ_AP022588.1"/>
</dbReference>
<dbReference type="InterPro" id="IPR027417">
    <property type="entry name" value="P-loop_NTPase"/>
</dbReference>
<dbReference type="SUPFAM" id="SSF52540">
    <property type="entry name" value="P-loop containing nucleoside triphosphate hydrolases"/>
    <property type="match status" value="1"/>
</dbReference>
<dbReference type="EMBL" id="AP022588">
    <property type="protein sequence ID" value="BBY27413.1"/>
    <property type="molecule type" value="Genomic_DNA"/>
</dbReference>
<feature type="transmembrane region" description="Helical" evidence="1">
    <location>
        <begin position="271"/>
        <end position="292"/>
    </location>
</feature>